<dbReference type="InterPro" id="IPR019734">
    <property type="entry name" value="TPR_rpt"/>
</dbReference>
<keyword evidence="5" id="KW-1185">Reference proteome</keyword>
<keyword evidence="1" id="KW-0677">Repeat</keyword>
<dbReference type="PROSITE" id="PS50005">
    <property type="entry name" value="TPR"/>
    <property type="match status" value="2"/>
</dbReference>
<dbReference type="AlphaFoldDB" id="A0A8S1VJN4"/>
<dbReference type="Pfam" id="PF12895">
    <property type="entry name" value="ANAPC3"/>
    <property type="match status" value="2"/>
</dbReference>
<dbReference type="PANTHER" id="PTHR44943:SF4">
    <property type="entry name" value="TPR REPEAT-CONTAINING PROTEIN MJ0798"/>
    <property type="match status" value="1"/>
</dbReference>
<keyword evidence="2 3" id="KW-0802">TPR repeat</keyword>
<dbReference type="Proteomes" id="UP000689195">
    <property type="component" value="Unassembled WGS sequence"/>
</dbReference>
<proteinExistence type="predicted"/>
<evidence type="ECO:0000256" key="1">
    <source>
        <dbReference type="ARBA" id="ARBA00022737"/>
    </source>
</evidence>
<feature type="repeat" description="TPR" evidence="3">
    <location>
        <begin position="341"/>
        <end position="374"/>
    </location>
</feature>
<name>A0A8S1VJN4_9CILI</name>
<organism evidence="4 5">
    <name type="scientific">Paramecium pentaurelia</name>
    <dbReference type="NCBI Taxonomy" id="43138"/>
    <lineage>
        <taxon>Eukaryota</taxon>
        <taxon>Sar</taxon>
        <taxon>Alveolata</taxon>
        <taxon>Ciliophora</taxon>
        <taxon>Intramacronucleata</taxon>
        <taxon>Oligohymenophorea</taxon>
        <taxon>Peniculida</taxon>
        <taxon>Parameciidae</taxon>
        <taxon>Paramecium</taxon>
    </lineage>
</organism>
<accession>A0A8S1VJN4</accession>
<dbReference type="InterPro" id="IPR051685">
    <property type="entry name" value="Ycf3/AcsC/BcsC/TPR_MFPF"/>
</dbReference>
<evidence type="ECO:0000256" key="2">
    <source>
        <dbReference type="ARBA" id="ARBA00022803"/>
    </source>
</evidence>
<reference evidence="4" key="1">
    <citation type="submission" date="2021-01" db="EMBL/GenBank/DDBJ databases">
        <authorList>
            <consortium name="Genoscope - CEA"/>
            <person name="William W."/>
        </authorList>
    </citation>
    <scope>NUCLEOTIDE SEQUENCE</scope>
</reference>
<evidence type="ECO:0008006" key="6">
    <source>
        <dbReference type="Google" id="ProtNLM"/>
    </source>
</evidence>
<evidence type="ECO:0000313" key="5">
    <source>
        <dbReference type="Proteomes" id="UP000689195"/>
    </source>
</evidence>
<evidence type="ECO:0000256" key="3">
    <source>
        <dbReference type="PROSITE-ProRule" id="PRU00339"/>
    </source>
</evidence>
<dbReference type="EMBL" id="CAJJDO010000069">
    <property type="protein sequence ID" value="CAD8178158.1"/>
    <property type="molecule type" value="Genomic_DNA"/>
</dbReference>
<feature type="repeat" description="TPR" evidence="3">
    <location>
        <begin position="171"/>
        <end position="204"/>
    </location>
</feature>
<gene>
    <name evidence="4" type="ORF">PPENT_87.1.T0690014</name>
</gene>
<evidence type="ECO:0000313" key="4">
    <source>
        <dbReference type="EMBL" id="CAD8178158.1"/>
    </source>
</evidence>
<sequence>MNQTNDTNIKCPNSEHVNNVKIVCFNESCKADRLQCIQCIQNGIHVSHLQHQQDLPFLFEHISDIEKHCEDLIIDLNKQIDMAYQQFYLLIGRIRSKYQKSRQQFLNLDSKQMNSFFAESIKFKSFEQTNLILIKQSIKDFQDSIVKLLSDLKLSELNYYQISNQDINQSEELYKKGYKLYWDDKNFKEAIKIFDQSLIFNPKNCNSLWCKADSLRMLGQYNEAIAWADKELQVDPKHCSSLYCKAASLNMLGQYNEAIVWADKALQVDPKHCSLLYCKAASLRMLDQNNEAIVWADKALQVDPKHCSSLFTKSNSLRLLKMFKQSMEVIEQSLKINPNHFDSLWAKGKCLQDQNQYQEALLFYEKALMINPKNQWIRDRKDECLKAINQK</sequence>
<dbReference type="SMART" id="SM00028">
    <property type="entry name" value="TPR"/>
    <property type="match status" value="6"/>
</dbReference>
<dbReference type="OrthoDB" id="1898560at2759"/>
<comment type="caution">
    <text evidence="4">The sequence shown here is derived from an EMBL/GenBank/DDBJ whole genome shotgun (WGS) entry which is preliminary data.</text>
</comment>
<protein>
    <recommendedName>
        <fullName evidence="6">Tetratricopeptide repeat protein</fullName>
    </recommendedName>
</protein>
<dbReference type="PANTHER" id="PTHR44943">
    <property type="entry name" value="CELLULOSE SYNTHASE OPERON PROTEIN C"/>
    <property type="match status" value="1"/>
</dbReference>